<organism evidence="1 2">
    <name type="scientific">Glomus cerebriforme</name>
    <dbReference type="NCBI Taxonomy" id="658196"/>
    <lineage>
        <taxon>Eukaryota</taxon>
        <taxon>Fungi</taxon>
        <taxon>Fungi incertae sedis</taxon>
        <taxon>Mucoromycota</taxon>
        <taxon>Glomeromycotina</taxon>
        <taxon>Glomeromycetes</taxon>
        <taxon>Glomerales</taxon>
        <taxon>Glomeraceae</taxon>
        <taxon>Glomus</taxon>
    </lineage>
</organism>
<dbReference type="OrthoDB" id="2303182at2759"/>
<dbReference type="Proteomes" id="UP000265703">
    <property type="component" value="Unassembled WGS sequence"/>
</dbReference>
<keyword evidence="2" id="KW-1185">Reference proteome</keyword>
<accession>A0A397SVT3</accession>
<name>A0A397SVT3_9GLOM</name>
<evidence type="ECO:0000313" key="1">
    <source>
        <dbReference type="EMBL" id="RIA90128.1"/>
    </source>
</evidence>
<reference evidence="1 2" key="1">
    <citation type="submission" date="2018-06" db="EMBL/GenBank/DDBJ databases">
        <title>Comparative genomics reveals the genomic features of Rhizophagus irregularis, R. cerebriforme, R. diaphanum and Gigaspora rosea, and their symbiotic lifestyle signature.</title>
        <authorList>
            <person name="Morin E."/>
            <person name="San Clemente H."/>
            <person name="Chen E.C.H."/>
            <person name="De La Providencia I."/>
            <person name="Hainaut M."/>
            <person name="Kuo A."/>
            <person name="Kohler A."/>
            <person name="Murat C."/>
            <person name="Tang N."/>
            <person name="Roy S."/>
            <person name="Loubradou J."/>
            <person name="Henrissat B."/>
            <person name="Grigoriev I.V."/>
            <person name="Corradi N."/>
            <person name="Roux C."/>
            <person name="Martin F.M."/>
        </authorList>
    </citation>
    <scope>NUCLEOTIDE SEQUENCE [LARGE SCALE GENOMIC DNA]</scope>
    <source>
        <strain evidence="1 2">DAOM 227022</strain>
    </source>
</reference>
<dbReference type="EMBL" id="QKYT01000190">
    <property type="protein sequence ID" value="RIA90128.1"/>
    <property type="molecule type" value="Genomic_DNA"/>
</dbReference>
<comment type="caution">
    <text evidence="1">The sequence shown here is derived from an EMBL/GenBank/DDBJ whole genome shotgun (WGS) entry which is preliminary data.</text>
</comment>
<proteinExistence type="predicted"/>
<gene>
    <name evidence="1" type="ORF">C1645_823749</name>
</gene>
<dbReference type="AlphaFoldDB" id="A0A397SVT3"/>
<evidence type="ECO:0000313" key="2">
    <source>
        <dbReference type="Proteomes" id="UP000265703"/>
    </source>
</evidence>
<sequence>MALAGYYEITLCAFGNLDEINLNEQPNNLNSYNSEEEIDIDQKFPLAKGWALKGNQKLGGRGGKRMKKEVKALLELFFLNGNRRSEDRMNAQSMRDELLKYVEAGELEEGDIPKVNTIQNWINTYARIFKERATERDLANECEKLTRGSSIKEVKIFKKFAKEGQRYIAKPLTKYATGVTPGRHKAVTFAEFLPKISKEGKKRGRGRGRSRDQEA</sequence>
<protein>
    <submittedName>
        <fullName evidence="1">Uncharacterized protein</fullName>
    </submittedName>
</protein>